<keyword evidence="1" id="KW-0175">Coiled coil</keyword>
<protein>
    <recommendedName>
        <fullName evidence="2">C2H2-type domain-containing protein</fullName>
    </recommendedName>
</protein>
<proteinExistence type="predicted"/>
<dbReference type="PROSITE" id="PS50157">
    <property type="entry name" value="ZINC_FINGER_C2H2_2"/>
    <property type="match status" value="1"/>
</dbReference>
<dbReference type="InterPro" id="IPR013087">
    <property type="entry name" value="Znf_C2H2_type"/>
</dbReference>
<dbReference type="InterPro" id="IPR036236">
    <property type="entry name" value="Znf_C2H2_sf"/>
</dbReference>
<reference evidence="3" key="1">
    <citation type="journal article" date="2020" name="Nature">
        <title>Giant virus diversity and host interactions through global metagenomics.</title>
        <authorList>
            <person name="Schulz F."/>
            <person name="Roux S."/>
            <person name="Paez-Espino D."/>
            <person name="Jungbluth S."/>
            <person name="Walsh D.A."/>
            <person name="Denef V.J."/>
            <person name="McMahon K.D."/>
            <person name="Konstantinidis K.T."/>
            <person name="Eloe-Fadrosh E.A."/>
            <person name="Kyrpides N.C."/>
            <person name="Woyke T."/>
        </authorList>
    </citation>
    <scope>NUCLEOTIDE SEQUENCE</scope>
    <source>
        <strain evidence="3">GVMAG-M-3300021375-17</strain>
    </source>
</reference>
<sequence>MAFETLKIISQFHLYKMTRICYVCNIHFSKKANYDRHLLSQKHKKREISSDTMFQCKVCYRYFTTNSNCESHRKACIVSNSSTIHMKDNTKDSSTTLVNTLLQTIQKRDKQINELRKQVEILIEKTSTNNTTNNIQTQNNIENQVIVVNSFGNENIEHITDQIICRLIQTAPFTCVPQLIEKIHFDPEHPENHNIKITNKKMNYAEIVRNNKWVTANKKKVIDDVIQKSYNLLDETYSDNKEVMSERRQERFESFQDKFEDQDDNLHRNIKNDVDLILINGTNQIYKPLKI</sequence>
<dbReference type="EMBL" id="MN739452">
    <property type="protein sequence ID" value="QHT05277.1"/>
    <property type="molecule type" value="Genomic_DNA"/>
</dbReference>
<accession>A0A6C0CM27</accession>
<dbReference type="Gene3D" id="3.30.160.60">
    <property type="entry name" value="Classic Zinc Finger"/>
    <property type="match status" value="1"/>
</dbReference>
<evidence type="ECO:0000259" key="2">
    <source>
        <dbReference type="PROSITE" id="PS50157"/>
    </source>
</evidence>
<dbReference type="AlphaFoldDB" id="A0A6C0CM27"/>
<feature type="coiled-coil region" evidence="1">
    <location>
        <begin position="98"/>
        <end position="125"/>
    </location>
</feature>
<organism evidence="3">
    <name type="scientific">viral metagenome</name>
    <dbReference type="NCBI Taxonomy" id="1070528"/>
    <lineage>
        <taxon>unclassified sequences</taxon>
        <taxon>metagenomes</taxon>
        <taxon>organismal metagenomes</taxon>
    </lineage>
</organism>
<dbReference type="SUPFAM" id="SSF57667">
    <property type="entry name" value="beta-beta-alpha zinc fingers"/>
    <property type="match status" value="1"/>
</dbReference>
<evidence type="ECO:0000256" key="1">
    <source>
        <dbReference type="SAM" id="Coils"/>
    </source>
</evidence>
<feature type="domain" description="C2H2-type" evidence="2">
    <location>
        <begin position="54"/>
        <end position="90"/>
    </location>
</feature>
<evidence type="ECO:0000313" key="3">
    <source>
        <dbReference type="EMBL" id="QHT05277.1"/>
    </source>
</evidence>
<name>A0A6C0CM27_9ZZZZ</name>